<comment type="subcellular location">
    <subcellularLocation>
        <location evidence="1">Cell membrane</location>
        <topology evidence="1">Multi-pass membrane protein</topology>
    </subcellularLocation>
</comment>
<dbReference type="InterPro" id="IPR037294">
    <property type="entry name" value="ABC_BtuC-like"/>
</dbReference>
<keyword evidence="10" id="KW-1185">Reference proteome</keyword>
<keyword evidence="5 8" id="KW-0812">Transmembrane</keyword>
<evidence type="ECO:0000256" key="5">
    <source>
        <dbReference type="ARBA" id="ARBA00022692"/>
    </source>
</evidence>
<evidence type="ECO:0000256" key="6">
    <source>
        <dbReference type="ARBA" id="ARBA00022989"/>
    </source>
</evidence>
<keyword evidence="3" id="KW-0813">Transport</keyword>
<proteinExistence type="inferred from homology"/>
<feature type="transmembrane region" description="Helical" evidence="8">
    <location>
        <begin position="229"/>
        <end position="256"/>
    </location>
</feature>
<dbReference type="GO" id="GO:0005886">
    <property type="term" value="C:plasma membrane"/>
    <property type="evidence" value="ECO:0007669"/>
    <property type="project" value="UniProtKB-SubCell"/>
</dbReference>
<dbReference type="AlphaFoldDB" id="A0A3R7PQM8"/>
<name>A0A3R7PQM8_9RHOB</name>
<dbReference type="PANTHER" id="PTHR30472">
    <property type="entry name" value="FERRIC ENTEROBACTIN TRANSPORT SYSTEM PERMEASE PROTEIN"/>
    <property type="match status" value="1"/>
</dbReference>
<evidence type="ECO:0000256" key="1">
    <source>
        <dbReference type="ARBA" id="ARBA00004651"/>
    </source>
</evidence>
<feature type="transmembrane region" description="Helical" evidence="8">
    <location>
        <begin position="189"/>
        <end position="208"/>
    </location>
</feature>
<accession>A0A3R7PQM8</accession>
<evidence type="ECO:0000256" key="7">
    <source>
        <dbReference type="ARBA" id="ARBA00023136"/>
    </source>
</evidence>
<dbReference type="Gene3D" id="1.10.3470.10">
    <property type="entry name" value="ABC transporter involved in vitamin B12 uptake, BtuC"/>
    <property type="match status" value="1"/>
</dbReference>
<evidence type="ECO:0000256" key="4">
    <source>
        <dbReference type="ARBA" id="ARBA00022475"/>
    </source>
</evidence>
<dbReference type="Proteomes" id="UP000238137">
    <property type="component" value="Unassembled WGS sequence"/>
</dbReference>
<dbReference type="Pfam" id="PF01032">
    <property type="entry name" value="FecCD"/>
    <property type="match status" value="1"/>
</dbReference>
<feature type="transmembrane region" description="Helical" evidence="8">
    <location>
        <begin position="109"/>
        <end position="127"/>
    </location>
</feature>
<dbReference type="CDD" id="cd06550">
    <property type="entry name" value="TM_ABC_iron-siderophores_like"/>
    <property type="match status" value="1"/>
</dbReference>
<evidence type="ECO:0000256" key="3">
    <source>
        <dbReference type="ARBA" id="ARBA00022448"/>
    </source>
</evidence>
<keyword evidence="6 8" id="KW-1133">Transmembrane helix</keyword>
<protein>
    <submittedName>
        <fullName evidence="9">Iron ABC transporter permease</fullName>
    </submittedName>
</protein>
<feature type="transmembrane region" description="Helical" evidence="8">
    <location>
        <begin position="268"/>
        <end position="290"/>
    </location>
</feature>
<sequence>MRFMALFVGLGLCLFLHLWLGSGMPPAAMAKTFLDFDPDDYGHYVILYQRLPRALIALHVGAVLACSGAVLQGLVRNPLAAPSTLGISGGAMVFVVAGAVLGLGTAAQGIAALAGGAAGAGAAMWVARLAGLGLDPRGMVLILAGALVTMLCMGVANALLLSDPALRTAYLGWISGDINHVYADRLTQFWWIGWLAIGVLMVLAKPLTLIMLGTEKAASAGVDVRRVSLLGLGASVIAASSATAICGPVGFVGLVVPHLVRPFTGPALWRLMPVSAVAGGLACLIADLIAREAFSPYSLHSGVVLDLAGGLVFALLIRRHYLGAQA</sequence>
<dbReference type="OrthoDB" id="9811975at2"/>
<dbReference type="EMBL" id="PXNQ02000003">
    <property type="protein sequence ID" value="RNF35305.1"/>
    <property type="molecule type" value="Genomic_DNA"/>
</dbReference>
<evidence type="ECO:0000313" key="9">
    <source>
        <dbReference type="EMBL" id="RNF35305.1"/>
    </source>
</evidence>
<feature type="transmembrane region" description="Helical" evidence="8">
    <location>
        <begin position="83"/>
        <end position="103"/>
    </location>
</feature>
<feature type="transmembrane region" description="Helical" evidence="8">
    <location>
        <begin position="54"/>
        <end position="71"/>
    </location>
</feature>
<organism evidence="9 10">
    <name type="scientific">Paracoccus methylarcula</name>
    <dbReference type="NCBI Taxonomy" id="72022"/>
    <lineage>
        <taxon>Bacteria</taxon>
        <taxon>Pseudomonadati</taxon>
        <taxon>Pseudomonadota</taxon>
        <taxon>Alphaproteobacteria</taxon>
        <taxon>Rhodobacterales</taxon>
        <taxon>Paracoccaceae</taxon>
        <taxon>Paracoccus</taxon>
    </lineage>
</organism>
<dbReference type="GO" id="GO:0022857">
    <property type="term" value="F:transmembrane transporter activity"/>
    <property type="evidence" value="ECO:0007669"/>
    <property type="project" value="InterPro"/>
</dbReference>
<keyword evidence="7 8" id="KW-0472">Membrane</keyword>
<keyword evidence="4" id="KW-1003">Cell membrane</keyword>
<dbReference type="InterPro" id="IPR000522">
    <property type="entry name" value="ABC_transptr_permease_BtuC"/>
</dbReference>
<evidence type="ECO:0000256" key="8">
    <source>
        <dbReference type="SAM" id="Phobius"/>
    </source>
</evidence>
<dbReference type="PANTHER" id="PTHR30472:SF25">
    <property type="entry name" value="ABC TRANSPORTER PERMEASE PROTEIN MJ0876-RELATED"/>
    <property type="match status" value="1"/>
</dbReference>
<feature type="transmembrane region" description="Helical" evidence="8">
    <location>
        <begin position="297"/>
        <end position="317"/>
    </location>
</feature>
<dbReference type="SUPFAM" id="SSF81345">
    <property type="entry name" value="ABC transporter involved in vitamin B12 uptake, BtuC"/>
    <property type="match status" value="1"/>
</dbReference>
<gene>
    <name evidence="9" type="ORF">A7A09_006825</name>
</gene>
<comment type="similarity">
    <text evidence="2">Belongs to the binding-protein-dependent transport system permease family. FecCD subfamily.</text>
</comment>
<comment type="caution">
    <text evidence="9">The sequence shown here is derived from an EMBL/GenBank/DDBJ whole genome shotgun (WGS) entry which is preliminary data.</text>
</comment>
<evidence type="ECO:0000256" key="2">
    <source>
        <dbReference type="ARBA" id="ARBA00007935"/>
    </source>
</evidence>
<feature type="transmembrane region" description="Helical" evidence="8">
    <location>
        <begin position="139"/>
        <end position="161"/>
    </location>
</feature>
<reference evidence="9" key="1">
    <citation type="submission" date="2018-05" db="EMBL/GenBank/DDBJ databases">
        <title>Reclassification of Methylarcula marina and Methylarcula terricola as Paracoccus methylarcula sp.nov., comb.nov. and Paracoccus terricola comb.nov.</title>
        <authorList>
            <person name="Shmareva M.N."/>
            <person name="Doronina N.V."/>
            <person name="Vasilenko O.V."/>
            <person name="Tarlachkov S.V."/>
            <person name="Trotsenko Y.A."/>
        </authorList>
    </citation>
    <scope>NUCLEOTIDE SEQUENCE [LARGE SCALE GENOMIC DNA]</scope>
    <source>
        <strain evidence="9">VKM B-2159</strain>
    </source>
</reference>
<evidence type="ECO:0000313" key="10">
    <source>
        <dbReference type="Proteomes" id="UP000238137"/>
    </source>
</evidence>